<comment type="caution">
    <text evidence="2">The sequence shown here is derived from an EMBL/GenBank/DDBJ whole genome shotgun (WGS) entry which is preliminary data.</text>
</comment>
<feature type="compositionally biased region" description="Low complexity" evidence="1">
    <location>
        <begin position="63"/>
        <end position="87"/>
    </location>
</feature>
<keyword evidence="3" id="KW-1185">Reference proteome</keyword>
<dbReference type="Proteomes" id="UP001331761">
    <property type="component" value="Unassembled WGS sequence"/>
</dbReference>
<protein>
    <submittedName>
        <fullName evidence="2">Uncharacterized protein</fullName>
    </submittedName>
</protein>
<dbReference type="AlphaFoldDB" id="A0AAN8IJD4"/>
<gene>
    <name evidence="2" type="ORF">GCK32_003322</name>
</gene>
<evidence type="ECO:0000256" key="1">
    <source>
        <dbReference type="SAM" id="MobiDB-lite"/>
    </source>
</evidence>
<proteinExistence type="predicted"/>
<evidence type="ECO:0000313" key="3">
    <source>
        <dbReference type="Proteomes" id="UP001331761"/>
    </source>
</evidence>
<accession>A0AAN8IJD4</accession>
<sequence length="185" mass="20054">MANVRNARSVHTSVNDLIKATVLDIENILKGLPQRGDRVEVVASGHGRNFNEIDLSSKKNRSSSDTSVEPCSTCATSSSASRPSGSGQKICQTSKKDESVESDQRKKASLPKAKGRIVPDSICVNPLESGYGMVIDMVLSVQMEQTNESKLIDIRVECPDFKPKRLNIGGKWHDVVGSDTMGHAQ</sequence>
<evidence type="ECO:0000313" key="2">
    <source>
        <dbReference type="EMBL" id="KAK5972618.1"/>
    </source>
</evidence>
<feature type="compositionally biased region" description="Basic and acidic residues" evidence="1">
    <location>
        <begin position="94"/>
        <end position="106"/>
    </location>
</feature>
<reference evidence="2 3" key="1">
    <citation type="submission" date="2019-10" db="EMBL/GenBank/DDBJ databases">
        <title>Assembly and Annotation for the nematode Trichostrongylus colubriformis.</title>
        <authorList>
            <person name="Martin J."/>
        </authorList>
    </citation>
    <scope>NUCLEOTIDE SEQUENCE [LARGE SCALE GENOMIC DNA]</scope>
    <source>
        <strain evidence="2">G859</strain>
        <tissue evidence="2">Whole worm</tissue>
    </source>
</reference>
<dbReference type="EMBL" id="WIXE01016494">
    <property type="protein sequence ID" value="KAK5972618.1"/>
    <property type="molecule type" value="Genomic_DNA"/>
</dbReference>
<feature type="region of interest" description="Disordered" evidence="1">
    <location>
        <begin position="51"/>
        <end position="112"/>
    </location>
</feature>
<organism evidence="2 3">
    <name type="scientific">Trichostrongylus colubriformis</name>
    <name type="common">Black scour worm</name>
    <dbReference type="NCBI Taxonomy" id="6319"/>
    <lineage>
        <taxon>Eukaryota</taxon>
        <taxon>Metazoa</taxon>
        <taxon>Ecdysozoa</taxon>
        <taxon>Nematoda</taxon>
        <taxon>Chromadorea</taxon>
        <taxon>Rhabditida</taxon>
        <taxon>Rhabditina</taxon>
        <taxon>Rhabditomorpha</taxon>
        <taxon>Strongyloidea</taxon>
        <taxon>Trichostrongylidae</taxon>
        <taxon>Trichostrongylus</taxon>
    </lineage>
</organism>
<name>A0AAN8IJD4_TRICO</name>